<organism evidence="3 4">
    <name type="scientific">Mycena maculata</name>
    <dbReference type="NCBI Taxonomy" id="230809"/>
    <lineage>
        <taxon>Eukaryota</taxon>
        <taxon>Fungi</taxon>
        <taxon>Dikarya</taxon>
        <taxon>Basidiomycota</taxon>
        <taxon>Agaricomycotina</taxon>
        <taxon>Agaricomycetes</taxon>
        <taxon>Agaricomycetidae</taxon>
        <taxon>Agaricales</taxon>
        <taxon>Marasmiineae</taxon>
        <taxon>Mycenaceae</taxon>
        <taxon>Mycena</taxon>
    </lineage>
</organism>
<dbReference type="InterPro" id="IPR011333">
    <property type="entry name" value="SKP1/BTB/POZ_sf"/>
</dbReference>
<dbReference type="Proteomes" id="UP001215280">
    <property type="component" value="Unassembled WGS sequence"/>
</dbReference>
<dbReference type="AlphaFoldDB" id="A0AAD7NXJ0"/>
<evidence type="ECO:0000259" key="2">
    <source>
        <dbReference type="PROSITE" id="PS50097"/>
    </source>
</evidence>
<dbReference type="InterPro" id="IPR000210">
    <property type="entry name" value="BTB/POZ_dom"/>
</dbReference>
<evidence type="ECO:0000313" key="3">
    <source>
        <dbReference type="EMBL" id="KAJ7779334.1"/>
    </source>
</evidence>
<dbReference type="Gene3D" id="3.30.710.10">
    <property type="entry name" value="Potassium Channel Kv1.1, Chain A"/>
    <property type="match status" value="1"/>
</dbReference>
<evidence type="ECO:0000256" key="1">
    <source>
        <dbReference type="SAM" id="MobiDB-lite"/>
    </source>
</evidence>
<dbReference type="Pfam" id="PF00651">
    <property type="entry name" value="BTB"/>
    <property type="match status" value="1"/>
</dbReference>
<protein>
    <recommendedName>
        <fullName evidence="2">BTB domain-containing protein</fullName>
    </recommendedName>
</protein>
<feature type="region of interest" description="Disordered" evidence="1">
    <location>
        <begin position="1"/>
        <end position="26"/>
    </location>
</feature>
<accession>A0AAD7NXJ0</accession>
<reference evidence="3" key="1">
    <citation type="submission" date="2023-03" db="EMBL/GenBank/DDBJ databases">
        <title>Massive genome expansion in bonnet fungi (Mycena s.s.) driven by repeated elements and novel gene families across ecological guilds.</title>
        <authorList>
            <consortium name="Lawrence Berkeley National Laboratory"/>
            <person name="Harder C.B."/>
            <person name="Miyauchi S."/>
            <person name="Viragh M."/>
            <person name="Kuo A."/>
            <person name="Thoen E."/>
            <person name="Andreopoulos B."/>
            <person name="Lu D."/>
            <person name="Skrede I."/>
            <person name="Drula E."/>
            <person name="Henrissat B."/>
            <person name="Morin E."/>
            <person name="Kohler A."/>
            <person name="Barry K."/>
            <person name="LaButti K."/>
            <person name="Morin E."/>
            <person name="Salamov A."/>
            <person name="Lipzen A."/>
            <person name="Mereny Z."/>
            <person name="Hegedus B."/>
            <person name="Baldrian P."/>
            <person name="Stursova M."/>
            <person name="Weitz H."/>
            <person name="Taylor A."/>
            <person name="Grigoriev I.V."/>
            <person name="Nagy L.G."/>
            <person name="Martin F."/>
            <person name="Kauserud H."/>
        </authorList>
    </citation>
    <scope>NUCLEOTIDE SEQUENCE</scope>
    <source>
        <strain evidence="3">CBHHK188m</strain>
    </source>
</reference>
<dbReference type="SUPFAM" id="SSF54695">
    <property type="entry name" value="POZ domain"/>
    <property type="match status" value="1"/>
</dbReference>
<gene>
    <name evidence="3" type="ORF">DFH07DRAFT_950398</name>
</gene>
<dbReference type="SMART" id="SM00225">
    <property type="entry name" value="BTB"/>
    <property type="match status" value="1"/>
</dbReference>
<proteinExistence type="predicted"/>
<dbReference type="CDD" id="cd18186">
    <property type="entry name" value="BTB_POZ_ZBTB_KLHL-like"/>
    <property type="match status" value="1"/>
</dbReference>
<feature type="domain" description="BTB" evidence="2">
    <location>
        <begin position="41"/>
        <end position="113"/>
    </location>
</feature>
<keyword evidence="4" id="KW-1185">Reference proteome</keyword>
<comment type="caution">
    <text evidence="3">The sequence shown here is derived from an EMBL/GenBank/DDBJ whole genome shotgun (WGS) entry which is preliminary data.</text>
</comment>
<evidence type="ECO:0000313" key="4">
    <source>
        <dbReference type="Proteomes" id="UP001215280"/>
    </source>
</evidence>
<name>A0AAD7NXJ0_9AGAR</name>
<sequence>MATAGAESMSDRRIKRARADSMPSRFPTPAVRDERFYQESGDCVVRVEDTLFKIHRFLLVRDSPVFARLFTPQSGIAEEGLSDDLPIFLGGDKAAQFRALFKYIYAPALETQAKTIPIEELQNVVAVGNLAQKYEMQSWQAWAGLVIEDFLDQSAGLLSSPDFFAIYELSYKASADEMRRRTVGIWRDRIEAFVLPIPDALDAAELHNDRNFLTSLYEIQLARMPTTTATGLQPPSMNLSRIAPIHLQRIFAGYWALSVAWNQFRRDPLPLTRAAHCSQERHDRACQPAFKRQWEVAASETETTCPLTSLCARVCRMKEHLAYARLFEADDQELCQFTRLSAYMLEELAKMANAVPRTLEGYFFS</sequence>
<dbReference type="EMBL" id="JARJLG010000007">
    <property type="protein sequence ID" value="KAJ7779334.1"/>
    <property type="molecule type" value="Genomic_DNA"/>
</dbReference>
<dbReference type="PROSITE" id="PS50097">
    <property type="entry name" value="BTB"/>
    <property type="match status" value="1"/>
</dbReference>